<evidence type="ECO:0000313" key="4">
    <source>
        <dbReference type="Proteomes" id="UP000593880"/>
    </source>
</evidence>
<keyword evidence="2" id="KW-1133">Transmembrane helix</keyword>
<evidence type="ECO:0000313" key="3">
    <source>
        <dbReference type="EMBL" id="QOZ59516.1"/>
    </source>
</evidence>
<evidence type="ECO:0000256" key="1">
    <source>
        <dbReference type="SAM" id="MobiDB-lite"/>
    </source>
</evidence>
<proteinExistence type="predicted"/>
<feature type="transmembrane region" description="Helical" evidence="2">
    <location>
        <begin position="42"/>
        <end position="65"/>
    </location>
</feature>
<organism evidence="3 4">
    <name type="scientific">Bradyrhizobium guangdongense</name>
    <dbReference type="NCBI Taxonomy" id="1325090"/>
    <lineage>
        <taxon>Bacteria</taxon>
        <taxon>Pseudomonadati</taxon>
        <taxon>Pseudomonadota</taxon>
        <taxon>Alphaproteobacteria</taxon>
        <taxon>Hyphomicrobiales</taxon>
        <taxon>Nitrobacteraceae</taxon>
        <taxon>Bradyrhizobium</taxon>
    </lineage>
</organism>
<dbReference type="EMBL" id="CP030057">
    <property type="protein sequence ID" value="QOZ59516.1"/>
    <property type="molecule type" value="Genomic_DNA"/>
</dbReference>
<evidence type="ECO:0008006" key="5">
    <source>
        <dbReference type="Google" id="ProtNLM"/>
    </source>
</evidence>
<keyword evidence="2" id="KW-0472">Membrane</keyword>
<evidence type="ECO:0000256" key="2">
    <source>
        <dbReference type="SAM" id="Phobius"/>
    </source>
</evidence>
<feature type="region of interest" description="Disordered" evidence="1">
    <location>
        <begin position="168"/>
        <end position="192"/>
    </location>
</feature>
<keyword evidence="4" id="KW-1185">Reference proteome</keyword>
<gene>
    <name evidence="3" type="ORF">XH86_12810</name>
</gene>
<protein>
    <recommendedName>
        <fullName evidence="5">General secretion pathway protein GspK</fullName>
    </recommendedName>
</protein>
<name>A0ABX6UDX8_9BRAD</name>
<keyword evidence="2" id="KW-0812">Transmembrane</keyword>
<sequence>MCERGRSVRAQSMSVGPALHRMRYRRGATNGPRPSLRERRGFALITVVWGLGLLTLLGAAVIVGARYRARAATADGSVLSSAAAAESAVNFAIASILSPTPNISFPMKCRLPGGEQAEIMVEEEVGKIDINAASLTTLEHFFSAAAHDKALGSRIAQNIVNFRKPLQRRETATQTTSSSNQPAPTNPANEIKSSGFSTILELDQVDGMSPALLRFALRYTTTLSGRVEPAPDAMTPALRLLMGLDQGGMEPRRPTLPGQFTIRADVRASDGSRYIREALVSFGASSAQPFAIREWRRGDIMGGSARPLPARKPAQACIKL</sequence>
<reference evidence="3 4" key="1">
    <citation type="submission" date="2018-06" db="EMBL/GenBank/DDBJ databases">
        <title>Comparative genomics of rhizobia nodulating Arachis hypogaea in China.</title>
        <authorList>
            <person name="Li Y."/>
        </authorList>
    </citation>
    <scope>NUCLEOTIDE SEQUENCE [LARGE SCALE GENOMIC DNA]</scope>
    <source>
        <strain evidence="3 4">CCBAU 51658</strain>
    </source>
</reference>
<dbReference type="Proteomes" id="UP000593880">
    <property type="component" value="Chromosome"/>
</dbReference>
<feature type="compositionally biased region" description="Polar residues" evidence="1">
    <location>
        <begin position="172"/>
        <end position="192"/>
    </location>
</feature>
<accession>A0ABX6UDX8</accession>